<keyword evidence="2" id="KW-1133">Transmembrane helix</keyword>
<accession>A0A7I7U6Z1</accession>
<feature type="transmembrane region" description="Helical" evidence="2">
    <location>
        <begin position="26"/>
        <end position="47"/>
    </location>
</feature>
<dbReference type="AlphaFoldDB" id="A0A7I7U6Z1"/>
<keyword evidence="2" id="KW-0472">Membrane</keyword>
<reference evidence="3 4" key="1">
    <citation type="journal article" date="2019" name="Emerg. Microbes Infect.">
        <title>Comprehensive subspecies identification of 175 nontuberculous mycobacteria species based on 7547 genomic profiles.</title>
        <authorList>
            <person name="Matsumoto Y."/>
            <person name="Kinjo T."/>
            <person name="Motooka D."/>
            <person name="Nabeya D."/>
            <person name="Jung N."/>
            <person name="Uechi K."/>
            <person name="Horii T."/>
            <person name="Iida T."/>
            <person name="Fujita J."/>
            <person name="Nakamura S."/>
        </authorList>
    </citation>
    <scope>NUCLEOTIDE SEQUENCE [LARGE SCALE GENOMIC DNA]</scope>
    <source>
        <strain evidence="3 4">JCM 6367</strain>
    </source>
</reference>
<dbReference type="Pfam" id="PF10812">
    <property type="entry name" value="DUF2561"/>
    <property type="match status" value="1"/>
</dbReference>
<name>A0A7I7U6Z1_MYCPF</name>
<organism evidence="3 4">
    <name type="scientific">Mycolicibacterium parafortuitum</name>
    <name type="common">Mycobacterium parafortuitum</name>
    <dbReference type="NCBI Taxonomy" id="39692"/>
    <lineage>
        <taxon>Bacteria</taxon>
        <taxon>Bacillati</taxon>
        <taxon>Actinomycetota</taxon>
        <taxon>Actinomycetes</taxon>
        <taxon>Mycobacteriales</taxon>
        <taxon>Mycobacteriaceae</taxon>
        <taxon>Mycolicibacterium</taxon>
    </lineage>
</organism>
<feature type="transmembrane region" description="Helical" evidence="2">
    <location>
        <begin position="199"/>
        <end position="222"/>
    </location>
</feature>
<dbReference type="InterPro" id="IPR024381">
    <property type="entry name" value="DUF2561"/>
</dbReference>
<feature type="compositionally biased region" description="Basic and acidic residues" evidence="1">
    <location>
        <begin position="105"/>
        <end position="114"/>
    </location>
</feature>
<dbReference type="RefSeq" id="WP_104865282.1">
    <property type="nucleotide sequence ID" value="NZ_AP022598.1"/>
</dbReference>
<gene>
    <name evidence="3" type="ORF">MPRF_35520</name>
</gene>
<evidence type="ECO:0000313" key="4">
    <source>
        <dbReference type="Proteomes" id="UP000466554"/>
    </source>
</evidence>
<proteinExistence type="predicted"/>
<dbReference type="EMBL" id="AP022598">
    <property type="protein sequence ID" value="BBY76653.1"/>
    <property type="molecule type" value="Genomic_DNA"/>
</dbReference>
<evidence type="ECO:0000256" key="1">
    <source>
        <dbReference type="SAM" id="MobiDB-lite"/>
    </source>
</evidence>
<keyword evidence="2" id="KW-0812">Transmembrane</keyword>
<feature type="transmembrane region" description="Helical" evidence="2">
    <location>
        <begin position="174"/>
        <end position="193"/>
    </location>
</feature>
<sequence>MTNLTDTANRPSAGFDVSSLDRTDRLLLGGCVVAWLAALGGGVAAIVALIDLGRGHTAPAGDSGTPWVLYTIIGVSAAVIVAAVPLLLRARRDPDAELTPVEKRLARQQAERTEAPAPAPARPVDAPTEKLRVPPPPADTNSGRLPRILQSPVSPTVIDSPAVDRVWLRNTASVTGAMGVATVLVSTATYLMAVDSVTASWVLYGVAGAVTAAMVAIPVYFLRELRAALGS</sequence>
<evidence type="ECO:0000256" key="2">
    <source>
        <dbReference type="SAM" id="Phobius"/>
    </source>
</evidence>
<protein>
    <recommendedName>
        <fullName evidence="5">DUF2561 family protein</fullName>
    </recommendedName>
</protein>
<feature type="transmembrane region" description="Helical" evidence="2">
    <location>
        <begin position="67"/>
        <end position="88"/>
    </location>
</feature>
<evidence type="ECO:0008006" key="5">
    <source>
        <dbReference type="Google" id="ProtNLM"/>
    </source>
</evidence>
<feature type="region of interest" description="Disordered" evidence="1">
    <location>
        <begin position="105"/>
        <end position="146"/>
    </location>
</feature>
<evidence type="ECO:0000313" key="3">
    <source>
        <dbReference type="EMBL" id="BBY76653.1"/>
    </source>
</evidence>
<dbReference type="Proteomes" id="UP000466554">
    <property type="component" value="Chromosome"/>
</dbReference>